<evidence type="ECO:0000256" key="1">
    <source>
        <dbReference type="ARBA" id="ARBA00022505"/>
    </source>
</evidence>
<gene>
    <name evidence="4" type="ORF">ACFQ33_06995</name>
</gene>
<dbReference type="Pfam" id="PF01315">
    <property type="entry name" value="Ald_Xan_dh_C"/>
    <property type="match status" value="1"/>
</dbReference>
<proteinExistence type="predicted"/>
<evidence type="ECO:0000259" key="3">
    <source>
        <dbReference type="SMART" id="SM01008"/>
    </source>
</evidence>
<dbReference type="RefSeq" id="WP_374835562.1">
    <property type="nucleotide sequence ID" value="NZ_JBHEEW010000001.1"/>
</dbReference>
<dbReference type="Proteomes" id="UP001597173">
    <property type="component" value="Unassembled WGS sequence"/>
</dbReference>
<comment type="caution">
    <text evidence="4">The sequence shown here is derived from an EMBL/GenBank/DDBJ whole genome shotgun (WGS) entry which is preliminary data.</text>
</comment>
<keyword evidence="1" id="KW-0500">Molybdenum</keyword>
<dbReference type="SUPFAM" id="SSF54665">
    <property type="entry name" value="CO dehydrogenase molybdoprotein N-domain-like"/>
    <property type="match status" value="1"/>
</dbReference>
<protein>
    <submittedName>
        <fullName evidence="4">Xanthine dehydrogenase family protein molybdopterin-binding subunit</fullName>
    </submittedName>
</protein>
<dbReference type="InterPro" id="IPR016208">
    <property type="entry name" value="Ald_Oxase/xanthine_DH-like"/>
</dbReference>
<dbReference type="PANTHER" id="PTHR11908:SF132">
    <property type="entry name" value="ALDEHYDE OXIDASE 1-RELATED"/>
    <property type="match status" value="1"/>
</dbReference>
<dbReference type="PANTHER" id="PTHR11908">
    <property type="entry name" value="XANTHINE DEHYDROGENASE"/>
    <property type="match status" value="1"/>
</dbReference>
<dbReference type="Gene3D" id="3.30.365.10">
    <property type="entry name" value="Aldehyde oxidase/xanthine dehydrogenase, molybdopterin binding domain"/>
    <property type="match status" value="4"/>
</dbReference>
<dbReference type="InterPro" id="IPR036856">
    <property type="entry name" value="Ald_Oxase/Xan_DH_a/b_sf"/>
</dbReference>
<accession>A0ABW3YUW5</accession>
<evidence type="ECO:0000313" key="4">
    <source>
        <dbReference type="EMBL" id="MFD1327638.1"/>
    </source>
</evidence>
<feature type="domain" description="Aldehyde oxidase/xanthine dehydrogenase a/b hammerhead" evidence="3">
    <location>
        <begin position="24"/>
        <end position="142"/>
    </location>
</feature>
<dbReference type="InterPro" id="IPR000674">
    <property type="entry name" value="Ald_Oxase/Xan_DH_a/b"/>
</dbReference>
<dbReference type="InterPro" id="IPR037165">
    <property type="entry name" value="AldOxase/xan_DH_Mopterin-bd_sf"/>
</dbReference>
<evidence type="ECO:0000313" key="5">
    <source>
        <dbReference type="Proteomes" id="UP001597173"/>
    </source>
</evidence>
<dbReference type="Pfam" id="PF02738">
    <property type="entry name" value="MoCoBD_1"/>
    <property type="match status" value="1"/>
</dbReference>
<keyword evidence="5" id="KW-1185">Reference proteome</keyword>
<evidence type="ECO:0000256" key="2">
    <source>
        <dbReference type="ARBA" id="ARBA00023002"/>
    </source>
</evidence>
<organism evidence="4 5">
    <name type="scientific">Mycoplana ramosa</name>
    <name type="common">Mycoplana bullata</name>
    <dbReference type="NCBI Taxonomy" id="40837"/>
    <lineage>
        <taxon>Bacteria</taxon>
        <taxon>Pseudomonadati</taxon>
        <taxon>Pseudomonadota</taxon>
        <taxon>Alphaproteobacteria</taxon>
        <taxon>Hyphomicrobiales</taxon>
        <taxon>Rhizobiaceae</taxon>
        <taxon>Mycoplana</taxon>
    </lineage>
</organism>
<sequence length="767" mass="82080">MTIATPKFGVGASALRKEDLPLLKGEGCYTGDIARPGELRGFVLRSPHAVAMFKIMSLDAARVAPGIRLILTAEDIPELGDVPCLARVVQPDGSKHQVRNAPVLCRDRVRHVGDAVAFIVADTQDQAEDAAELIEIDWQMEEANVSLRGAAEGEGVPLVWPELGSNLVYEHQTGDPAPVAEAFAKANRVTEIALVNNRLVANYMEPRAALGEWDAASQSFTLTCGSQGVHGVRSSLAGHVFRMPAEKIRVVTPDVGGGFGTKAFNYREYPLVLEAARRLGRPVKWVGSRAEHFLADSHGRDSIVHAAAAMDERGKITALRIRMDASMGAYLSQYGPMIPTMAAIMATGVYDIPLLDMHIRAFYTNTTPVDAYRGAGRPEAAYAIERLVDKAARESGLSPAEFRRRNFIRPEKFPYRTQGGRLYDVGEFDGHMTKAMELADWDGFAVRAAKSAERGLIRGIGMSTYVEACAFAGSEPAKLKLNEDGTITLFIGTQTNGQGHATAYSQFIADKIGIDFDKIIVRQGDTAELDRGGGTGGSRSIPLGGVSVAAASDGLAEKMKRIAGDELEAAVDDIELVAGEARVVGTDQSLNFAGIAAAAKSQDDLIAVSDIVQDEATYPNGTHIVEVEIDPDTGRVDIVNYQVVDDFGVTVNPVLLLGQVHGGIVQGIGQCLNEETVYSPDGQLLTATLMDYGLPRAQDLPFFHFDTRNVPSTTNALGIKGAGEAATIGSCPAVMNAVVDALFRARGIDHIDMPATPQKVWQALNGG</sequence>
<dbReference type="Pfam" id="PF20256">
    <property type="entry name" value="MoCoBD_2"/>
    <property type="match status" value="1"/>
</dbReference>
<keyword evidence="2" id="KW-0560">Oxidoreductase</keyword>
<dbReference type="SMART" id="SM01008">
    <property type="entry name" value="Ald_Xan_dh_C"/>
    <property type="match status" value="1"/>
</dbReference>
<dbReference type="EMBL" id="JBHTNF010000002">
    <property type="protein sequence ID" value="MFD1327638.1"/>
    <property type="molecule type" value="Genomic_DNA"/>
</dbReference>
<dbReference type="SUPFAM" id="SSF56003">
    <property type="entry name" value="Molybdenum cofactor-binding domain"/>
    <property type="match status" value="1"/>
</dbReference>
<dbReference type="InterPro" id="IPR008274">
    <property type="entry name" value="AldOxase/xan_DH_MoCoBD1"/>
</dbReference>
<dbReference type="Gene3D" id="3.90.1170.50">
    <property type="entry name" value="Aldehyde oxidase/xanthine dehydrogenase, a/b hammerhead"/>
    <property type="match status" value="1"/>
</dbReference>
<dbReference type="InterPro" id="IPR046867">
    <property type="entry name" value="AldOxase/xan_DH_MoCoBD2"/>
</dbReference>
<name>A0ABW3YUW5_MYCRA</name>
<reference evidence="5" key="1">
    <citation type="journal article" date="2019" name="Int. J. Syst. Evol. Microbiol.">
        <title>The Global Catalogue of Microorganisms (GCM) 10K type strain sequencing project: providing services to taxonomists for standard genome sequencing and annotation.</title>
        <authorList>
            <consortium name="The Broad Institute Genomics Platform"/>
            <consortium name="The Broad Institute Genome Sequencing Center for Infectious Disease"/>
            <person name="Wu L."/>
            <person name="Ma J."/>
        </authorList>
    </citation>
    <scope>NUCLEOTIDE SEQUENCE [LARGE SCALE GENOMIC DNA]</scope>
    <source>
        <strain evidence="5">CCUG 55609</strain>
    </source>
</reference>